<evidence type="ECO:0000313" key="2">
    <source>
        <dbReference type="EMBL" id="SVA92596.1"/>
    </source>
</evidence>
<dbReference type="InterPro" id="IPR016732">
    <property type="entry name" value="UCP018688"/>
</dbReference>
<dbReference type="EMBL" id="UINC01022611">
    <property type="protein sequence ID" value="SVA92596.1"/>
    <property type="molecule type" value="Genomic_DNA"/>
</dbReference>
<evidence type="ECO:0000259" key="1">
    <source>
        <dbReference type="Pfam" id="PF09924"/>
    </source>
</evidence>
<reference evidence="2" key="1">
    <citation type="submission" date="2018-05" db="EMBL/GenBank/DDBJ databases">
        <authorList>
            <person name="Lanie J.A."/>
            <person name="Ng W.-L."/>
            <person name="Kazmierczak K.M."/>
            <person name="Andrzejewski T.M."/>
            <person name="Davidsen T.M."/>
            <person name="Wayne K.J."/>
            <person name="Tettelin H."/>
            <person name="Glass J.I."/>
            <person name="Rusch D."/>
            <person name="Podicherti R."/>
            <person name="Tsui H.-C.T."/>
            <person name="Winkler M.E."/>
        </authorList>
    </citation>
    <scope>NUCLEOTIDE SEQUENCE</scope>
</reference>
<sequence length="242" mass="27945">MFQHTTGKNSNRIDLVIPPSISTSETKTYLSGIKDSLNQSEMRILWVDSSDVSHLRNIFGDNIHIEERGKEYLYDPNRVFDLEGGVFKDIRKKINRVTRKKPIFFQMEKNDVPAALEVLRKWRSLQGRKNKFLLDWGYTRAAVNSIGDFDTEDLMAWGLEIEKKLVGFSMAGPINQNTACFFVAKTVIGIDGLSEYLRWKTFGMLRDYRLVNDASDLNIDGLRQYKRKFRPLAMNSVYTATI</sequence>
<dbReference type="Gene3D" id="3.40.630.30">
    <property type="match status" value="1"/>
</dbReference>
<gene>
    <name evidence="2" type="ORF">METZ01_LOCUS145450</name>
</gene>
<dbReference type="AlphaFoldDB" id="A0A381ZTM3"/>
<dbReference type="Pfam" id="PF09924">
    <property type="entry name" value="LPG_synthase_C"/>
    <property type="match status" value="1"/>
</dbReference>
<organism evidence="2">
    <name type="scientific">marine metagenome</name>
    <dbReference type="NCBI Taxonomy" id="408172"/>
    <lineage>
        <taxon>unclassified sequences</taxon>
        <taxon>metagenomes</taxon>
        <taxon>ecological metagenomes</taxon>
    </lineage>
</organism>
<dbReference type="PANTHER" id="PTHR41373">
    <property type="entry name" value="DUF2156 DOMAIN-CONTAINING PROTEIN"/>
    <property type="match status" value="1"/>
</dbReference>
<dbReference type="InterPro" id="IPR016181">
    <property type="entry name" value="Acyl_CoA_acyltransferase"/>
</dbReference>
<dbReference type="SUPFAM" id="SSF55729">
    <property type="entry name" value="Acyl-CoA N-acyltransferases (Nat)"/>
    <property type="match status" value="1"/>
</dbReference>
<accession>A0A381ZTM3</accession>
<feature type="domain" description="Phosphatidylglycerol lysyltransferase C-terminal" evidence="1">
    <location>
        <begin position="49"/>
        <end position="240"/>
    </location>
</feature>
<dbReference type="PANTHER" id="PTHR41373:SF1">
    <property type="entry name" value="PHOSPHATIDYLGLYCEROL LYSYLTRANSFERASE C-TERMINAL DOMAIN-CONTAINING PROTEIN"/>
    <property type="match status" value="1"/>
</dbReference>
<dbReference type="InterPro" id="IPR024320">
    <property type="entry name" value="LPG_synthase_C"/>
</dbReference>
<name>A0A381ZTM3_9ZZZZ</name>
<proteinExistence type="predicted"/>
<protein>
    <recommendedName>
        <fullName evidence="1">Phosphatidylglycerol lysyltransferase C-terminal domain-containing protein</fullName>
    </recommendedName>
</protein>